<organism evidence="2 3">
    <name type="scientific">Candidatus Magnetaquiglobus chichijimensis</name>
    <dbReference type="NCBI Taxonomy" id="3141448"/>
    <lineage>
        <taxon>Bacteria</taxon>
        <taxon>Pseudomonadati</taxon>
        <taxon>Pseudomonadota</taxon>
        <taxon>Magnetococcia</taxon>
        <taxon>Magnetococcales</taxon>
        <taxon>Candidatus Magnetaquicoccaceae</taxon>
        <taxon>Candidatus Magnetaquiglobus</taxon>
    </lineage>
</organism>
<keyword evidence="3" id="KW-1185">Reference proteome</keyword>
<sequence>MSENSKLKSDTVVMPRVRVGRQVTASSEWRKPMTEEEFADWMYLSNTGLDPSKVTPRRAGRSSLLSLTEA</sequence>
<comment type="caution">
    <text evidence="2">The sequence shown here is derived from an EMBL/GenBank/DDBJ whole genome shotgun (WGS) entry which is preliminary data.</text>
</comment>
<evidence type="ECO:0000313" key="3">
    <source>
        <dbReference type="Proteomes" id="UP001628193"/>
    </source>
</evidence>
<dbReference type="RefSeq" id="WP_420903829.1">
    <property type="nucleotide sequence ID" value="NZ_BAAFGK010000002.1"/>
</dbReference>
<reference evidence="2 3" key="1">
    <citation type="submission" date="2024-05" db="EMBL/GenBank/DDBJ databases">
        <authorList>
            <consortium name="Candidatus Magnetaquicoccaceae bacterium FCR-1 genome sequencing consortium"/>
            <person name="Shimoshige H."/>
            <person name="Shimamura S."/>
            <person name="Taoka A."/>
            <person name="Kobayashi H."/>
            <person name="Maekawa T."/>
        </authorList>
    </citation>
    <scope>NUCLEOTIDE SEQUENCE [LARGE SCALE GENOMIC DNA]</scope>
    <source>
        <strain evidence="2 3">FCR-1</strain>
    </source>
</reference>
<dbReference type="Proteomes" id="UP001628193">
    <property type="component" value="Unassembled WGS sequence"/>
</dbReference>
<feature type="region of interest" description="Disordered" evidence="1">
    <location>
        <begin position="49"/>
        <end position="70"/>
    </location>
</feature>
<proteinExistence type="predicted"/>
<evidence type="ECO:0000256" key="1">
    <source>
        <dbReference type="SAM" id="MobiDB-lite"/>
    </source>
</evidence>
<accession>A0ABQ0C5D9</accession>
<reference evidence="2 3" key="2">
    <citation type="submission" date="2024-09" db="EMBL/GenBank/DDBJ databases">
        <title>Draft genome sequence of Candidatus Magnetaquicoccaceae bacterium FCR-1.</title>
        <authorList>
            <person name="Shimoshige H."/>
            <person name="Shimamura S."/>
            <person name="Taoka A."/>
            <person name="Kobayashi H."/>
            <person name="Maekawa T."/>
        </authorList>
    </citation>
    <scope>NUCLEOTIDE SEQUENCE [LARGE SCALE GENOMIC DNA]</scope>
    <source>
        <strain evidence="2 3">FCR-1</strain>
    </source>
</reference>
<evidence type="ECO:0000313" key="2">
    <source>
        <dbReference type="EMBL" id="GAB0056110.1"/>
    </source>
</evidence>
<protein>
    <submittedName>
        <fullName evidence="2">Uncharacterized protein</fullName>
    </submittedName>
</protein>
<dbReference type="EMBL" id="BAAFGK010000002">
    <property type="protein sequence ID" value="GAB0056110.1"/>
    <property type="molecule type" value="Genomic_DNA"/>
</dbReference>
<gene>
    <name evidence="2" type="ORF">SIID45300_00414</name>
</gene>
<name>A0ABQ0C5D9_9PROT</name>